<reference evidence="1" key="1">
    <citation type="submission" date="2019-08" db="EMBL/GenBank/DDBJ databases">
        <authorList>
            <person name="Kucharzyk K."/>
            <person name="Murdoch R.W."/>
            <person name="Higgins S."/>
            <person name="Loffler F."/>
        </authorList>
    </citation>
    <scope>NUCLEOTIDE SEQUENCE</scope>
</reference>
<protein>
    <submittedName>
        <fullName evidence="1">Uncharacterized protein</fullName>
    </submittedName>
</protein>
<gene>
    <name evidence="1" type="ORF">SDC9_204216</name>
</gene>
<dbReference type="AlphaFoldDB" id="A0A645IZ97"/>
<organism evidence="1">
    <name type="scientific">bioreactor metagenome</name>
    <dbReference type="NCBI Taxonomy" id="1076179"/>
    <lineage>
        <taxon>unclassified sequences</taxon>
        <taxon>metagenomes</taxon>
        <taxon>ecological metagenomes</taxon>
    </lineage>
</organism>
<accession>A0A645IZ97</accession>
<evidence type="ECO:0000313" key="1">
    <source>
        <dbReference type="EMBL" id="MPN56526.1"/>
    </source>
</evidence>
<name>A0A645IZ97_9ZZZZ</name>
<proteinExistence type="predicted"/>
<sequence>MVLRVGIALLQGAYNAFKYIKIHGDIEVGQVKTVQFQQERGGKISEILLIRSLEPVLPVFLSDSHSFLAKDILNSGQQSPER</sequence>
<comment type="caution">
    <text evidence="1">The sequence shown here is derived from an EMBL/GenBank/DDBJ whole genome shotgun (WGS) entry which is preliminary data.</text>
</comment>
<dbReference type="EMBL" id="VSSQ01126961">
    <property type="protein sequence ID" value="MPN56526.1"/>
    <property type="molecule type" value="Genomic_DNA"/>
</dbReference>